<comment type="caution">
    <text evidence="2">The sequence shown here is derived from an EMBL/GenBank/DDBJ whole genome shotgun (WGS) entry which is preliminary data.</text>
</comment>
<dbReference type="CDD" id="cd00229">
    <property type="entry name" value="SGNH_hydrolase"/>
    <property type="match status" value="1"/>
</dbReference>
<sequence length="591" mass="62831">MEAIAQSITEDGPAKDALSATTARVIPTGIGDFLGLIRSGQRDVNIVALGDSTTMSVTNAWGLQLATRLAAMFPTHTVKRYQWNYGVSDAYLAADQTFAGTGPRTIHVWLAGAPGQTWNYQLNAARRSIILASNPDLLMLNHGHNTYTSADPESTRRDFAVQSIETLRAETPNAAVVLMSQNPRTDTPGRAEKMADIYRRVAAERGYAFVDVTQAFHDDGRALSVLVNQSETPSVHPTPTGFDVWAEAVMRLFTSEEASAVPRIPAALNAGGRNYCPAPSIDSAWTLTNVTSTRETSATYVRDTNRGFVTRLAKTAGGSSARATVPLPVKRLAGQRITVSVPMYLPAASAATAFQLTLRTSGSAILAASWTDSGLRDQWFIRTITYDVPADATSLVLWVSVDPTTGSDLPVGYVDEVFVTLGAYPNVTAASTASDATVASRFLPAWEAQPYSGVPVLSDPASTSGKVQAWMLDADTTESVAFVVDPSDMNGWSTYNVFLLWAATTGDAGAARWSMFKGLLADDTVPVASTAVNAVTATAGAAWQTKRTILAASVPVESSPMIVRAYRDGTHAADTYPADAAFLGLVLVKAS</sequence>
<keyword evidence="2" id="KW-0378">Hydrolase</keyword>
<dbReference type="GO" id="GO:0016787">
    <property type="term" value="F:hydrolase activity"/>
    <property type="evidence" value="ECO:0007669"/>
    <property type="project" value="UniProtKB-KW"/>
</dbReference>
<dbReference type="InterPro" id="IPR051532">
    <property type="entry name" value="Ester_Hydrolysis_Enzymes"/>
</dbReference>
<dbReference type="EMBL" id="JAHWXI010000004">
    <property type="protein sequence ID" value="MDN4463876.1"/>
    <property type="molecule type" value="Genomic_DNA"/>
</dbReference>
<dbReference type="SUPFAM" id="SSF52266">
    <property type="entry name" value="SGNH hydrolase"/>
    <property type="match status" value="1"/>
</dbReference>
<protein>
    <submittedName>
        <fullName evidence="2">SGNH/GDSL hydrolase family protein</fullName>
    </submittedName>
</protein>
<reference evidence="2" key="1">
    <citation type="submission" date="2021-06" db="EMBL/GenBank/DDBJ databases">
        <title>Genome-based taxonomic framework of Microbacterium strains isolated from marine environment, the description of four new species and reclassification of four preexisting species.</title>
        <authorList>
            <person name="Lee S.D."/>
            <person name="Kim S.-M."/>
            <person name="Byeon Y.-S."/>
            <person name="Yang H.L."/>
            <person name="Kim I.S."/>
        </authorList>
    </citation>
    <scope>NUCLEOTIDE SEQUENCE</scope>
    <source>
        <strain evidence="2">KACC 20510</strain>
    </source>
</reference>
<gene>
    <name evidence="2" type="ORF">KZC48_05625</name>
</gene>
<organism evidence="2 3">
    <name type="scientific">Microbacterium aurantiacum</name>
    <dbReference type="NCBI Taxonomy" id="162393"/>
    <lineage>
        <taxon>Bacteria</taxon>
        <taxon>Bacillati</taxon>
        <taxon>Actinomycetota</taxon>
        <taxon>Actinomycetes</taxon>
        <taxon>Micrococcales</taxon>
        <taxon>Microbacteriaceae</taxon>
        <taxon>Microbacterium</taxon>
    </lineage>
</organism>
<dbReference type="Pfam" id="PF13472">
    <property type="entry name" value="Lipase_GDSL_2"/>
    <property type="match status" value="1"/>
</dbReference>
<dbReference type="Proteomes" id="UP001172731">
    <property type="component" value="Unassembled WGS sequence"/>
</dbReference>
<evidence type="ECO:0000259" key="1">
    <source>
        <dbReference type="Pfam" id="PF13472"/>
    </source>
</evidence>
<dbReference type="InterPro" id="IPR013830">
    <property type="entry name" value="SGNH_hydro"/>
</dbReference>
<dbReference type="PANTHER" id="PTHR30383">
    <property type="entry name" value="THIOESTERASE 1/PROTEASE 1/LYSOPHOSPHOLIPASE L1"/>
    <property type="match status" value="1"/>
</dbReference>
<feature type="domain" description="SGNH hydrolase-type esterase" evidence="1">
    <location>
        <begin position="48"/>
        <end position="242"/>
    </location>
</feature>
<dbReference type="PANTHER" id="PTHR30383:SF5">
    <property type="entry name" value="SGNH HYDROLASE-TYPE ESTERASE DOMAIN-CONTAINING PROTEIN"/>
    <property type="match status" value="1"/>
</dbReference>
<dbReference type="Gene3D" id="3.40.50.1110">
    <property type="entry name" value="SGNH hydrolase"/>
    <property type="match status" value="1"/>
</dbReference>
<dbReference type="RefSeq" id="WP_301132973.1">
    <property type="nucleotide sequence ID" value="NZ_BAAAUQ010000019.1"/>
</dbReference>
<proteinExistence type="predicted"/>
<name>A0ABT8FRD5_9MICO</name>
<dbReference type="InterPro" id="IPR036514">
    <property type="entry name" value="SGNH_hydro_sf"/>
</dbReference>
<evidence type="ECO:0000313" key="2">
    <source>
        <dbReference type="EMBL" id="MDN4463876.1"/>
    </source>
</evidence>
<accession>A0ABT8FRD5</accession>
<keyword evidence="3" id="KW-1185">Reference proteome</keyword>
<evidence type="ECO:0000313" key="3">
    <source>
        <dbReference type="Proteomes" id="UP001172731"/>
    </source>
</evidence>